<gene>
    <name evidence="2" type="ORF">MM35RIKEN_23000</name>
</gene>
<dbReference type="Pfam" id="PF01206">
    <property type="entry name" value="TusA"/>
    <property type="match status" value="1"/>
</dbReference>
<organism evidence="2 3">
    <name type="scientific">Vescimonas fastidiosa</name>
    <dbReference type="NCBI Taxonomy" id="2714353"/>
    <lineage>
        <taxon>Bacteria</taxon>
        <taxon>Bacillati</taxon>
        <taxon>Bacillota</taxon>
        <taxon>Clostridia</taxon>
        <taxon>Eubacteriales</taxon>
        <taxon>Oscillospiraceae</taxon>
        <taxon>Vescimonas</taxon>
    </lineage>
</organism>
<evidence type="ECO:0000313" key="2">
    <source>
        <dbReference type="EMBL" id="BCK80108.1"/>
    </source>
</evidence>
<dbReference type="KEGG" id="vfa:MM35RIKEN_23000"/>
<name>A0A810PUZ2_9FIRM</name>
<dbReference type="RefSeq" id="WP_212822052.1">
    <property type="nucleotide sequence ID" value="NZ_AP023417.1"/>
</dbReference>
<dbReference type="SUPFAM" id="SSF64307">
    <property type="entry name" value="SirA-like"/>
    <property type="match status" value="1"/>
</dbReference>
<reference evidence="2" key="1">
    <citation type="submission" date="2020-09" db="EMBL/GenBank/DDBJ databases">
        <title>New species isolated from human feces.</title>
        <authorList>
            <person name="Kitahara M."/>
            <person name="Shigeno Y."/>
            <person name="Shime M."/>
            <person name="Matsumoto Y."/>
            <person name="Nakamura S."/>
            <person name="Motooka D."/>
            <person name="Fukuoka S."/>
            <person name="Nishikawa H."/>
            <person name="Benno Y."/>
        </authorList>
    </citation>
    <scope>NUCLEOTIDE SEQUENCE</scope>
    <source>
        <strain evidence="2">MM35</strain>
        <plasmid evidence="2">pMM35_02</plasmid>
    </source>
</reference>
<protein>
    <submittedName>
        <fullName evidence="2">Sulfurtransferase-like selenium metabolism protein YedF</fullName>
    </submittedName>
</protein>
<proteinExistence type="predicted"/>
<evidence type="ECO:0000259" key="1">
    <source>
        <dbReference type="Pfam" id="PF01206"/>
    </source>
</evidence>
<dbReference type="NCBIfam" id="TIGR03527">
    <property type="entry name" value="selenium_YedF"/>
    <property type="match status" value="1"/>
</dbReference>
<dbReference type="Proteomes" id="UP000681343">
    <property type="component" value="Plasmid pMM35_02"/>
</dbReference>
<feature type="domain" description="UPF0033" evidence="1">
    <location>
        <begin position="3"/>
        <end position="71"/>
    </location>
</feature>
<dbReference type="InterPro" id="IPR019870">
    <property type="entry name" value="Se_metab_YedF"/>
</dbReference>
<evidence type="ECO:0000313" key="3">
    <source>
        <dbReference type="Proteomes" id="UP000681343"/>
    </source>
</evidence>
<dbReference type="EMBL" id="AP023417">
    <property type="protein sequence ID" value="BCK80108.1"/>
    <property type="molecule type" value="Genomic_DNA"/>
</dbReference>
<keyword evidence="2" id="KW-0614">Plasmid</keyword>
<dbReference type="InterPro" id="IPR001455">
    <property type="entry name" value="TusA-like"/>
</dbReference>
<dbReference type="SUPFAM" id="SSF75169">
    <property type="entry name" value="DsrEFH-like"/>
    <property type="match status" value="1"/>
</dbReference>
<keyword evidence="3" id="KW-1185">Reference proteome</keyword>
<accession>A0A810PUZ2</accession>
<dbReference type="Gene3D" id="3.30.110.40">
    <property type="entry name" value="TusA-like domain"/>
    <property type="match status" value="1"/>
</dbReference>
<geneLocation type="plasmid" evidence="2 3">
    <name>pMM35_02</name>
</geneLocation>
<dbReference type="InterPro" id="IPR027396">
    <property type="entry name" value="DsrEFH-like"/>
</dbReference>
<dbReference type="InterPro" id="IPR036868">
    <property type="entry name" value="TusA-like_sf"/>
</dbReference>
<dbReference type="AlphaFoldDB" id="A0A810PUZ2"/>
<sequence length="204" mass="21699">MLKVNAIGDTCPIPVVKTKDAIRQLGADGGVVETLVDNEIAVQNLTKMANQKGYGVESEKLGENEYRVTMTVGAGADLPAENEETVCAVPAGQKNTVVVVAADHMGEGQGELGKNLLKAFLYALSQQERLPKTILFYNGGASLTCQGSLSLEDLQSMAERGVEILTCGTCLNFYGLTEKLAVGGVTNMYDIVEKQMAADLIVRP</sequence>